<sequence length="97" mass="10961">MKIELSLMVWLLAFHAVAIISCNDHMPLSFQLLLKRTRVSMPGRSPMDVLDPWCGSRRSRCKSNKRMDIPSTEQVLLGPTDGTGQWCSSCSFNACDW</sequence>
<keyword evidence="3" id="KW-1185">Reference proteome</keyword>
<proteinExistence type="predicted"/>
<reference evidence="2" key="1">
    <citation type="journal article" date="2023" name="Mol. Phylogenet. Evol.">
        <title>Genome-scale phylogeny and comparative genomics of the fungal order Sordariales.</title>
        <authorList>
            <person name="Hensen N."/>
            <person name="Bonometti L."/>
            <person name="Westerberg I."/>
            <person name="Brannstrom I.O."/>
            <person name="Guillou S."/>
            <person name="Cros-Aarteil S."/>
            <person name="Calhoun S."/>
            <person name="Haridas S."/>
            <person name="Kuo A."/>
            <person name="Mondo S."/>
            <person name="Pangilinan J."/>
            <person name="Riley R."/>
            <person name="LaButti K."/>
            <person name="Andreopoulos B."/>
            <person name="Lipzen A."/>
            <person name="Chen C."/>
            <person name="Yan M."/>
            <person name="Daum C."/>
            <person name="Ng V."/>
            <person name="Clum A."/>
            <person name="Steindorff A."/>
            <person name="Ohm R.A."/>
            <person name="Martin F."/>
            <person name="Silar P."/>
            <person name="Natvig D.O."/>
            <person name="Lalanne C."/>
            <person name="Gautier V."/>
            <person name="Ament-Velasquez S.L."/>
            <person name="Kruys A."/>
            <person name="Hutchinson M.I."/>
            <person name="Powell A.J."/>
            <person name="Barry K."/>
            <person name="Miller A.N."/>
            <person name="Grigoriev I.V."/>
            <person name="Debuchy R."/>
            <person name="Gladieux P."/>
            <person name="Hiltunen Thoren M."/>
            <person name="Johannesson H."/>
        </authorList>
    </citation>
    <scope>NUCLEOTIDE SEQUENCE</scope>
    <source>
        <strain evidence="2">CBS 958.72</strain>
    </source>
</reference>
<reference evidence="2" key="2">
    <citation type="submission" date="2023-06" db="EMBL/GenBank/DDBJ databases">
        <authorList>
            <consortium name="Lawrence Berkeley National Laboratory"/>
            <person name="Haridas S."/>
            <person name="Hensen N."/>
            <person name="Bonometti L."/>
            <person name="Westerberg I."/>
            <person name="Brannstrom I.O."/>
            <person name="Guillou S."/>
            <person name="Cros-Aarteil S."/>
            <person name="Calhoun S."/>
            <person name="Kuo A."/>
            <person name="Mondo S."/>
            <person name="Pangilinan J."/>
            <person name="Riley R."/>
            <person name="Labutti K."/>
            <person name="Andreopoulos B."/>
            <person name="Lipzen A."/>
            <person name="Chen C."/>
            <person name="Yanf M."/>
            <person name="Daum C."/>
            <person name="Ng V."/>
            <person name="Clum A."/>
            <person name="Steindorff A."/>
            <person name="Ohm R."/>
            <person name="Martin F."/>
            <person name="Silar P."/>
            <person name="Natvig D."/>
            <person name="Lalanne C."/>
            <person name="Gautier V."/>
            <person name="Ament-Velasquez S.L."/>
            <person name="Kruys A."/>
            <person name="Hutchinson M.I."/>
            <person name="Powell A.J."/>
            <person name="Barry K."/>
            <person name="Miller A.N."/>
            <person name="Grigoriev I.V."/>
            <person name="Debuchy R."/>
            <person name="Gladieux P."/>
            <person name="Thoren M.H."/>
            <person name="Johannesson H."/>
        </authorList>
    </citation>
    <scope>NUCLEOTIDE SEQUENCE</scope>
    <source>
        <strain evidence="2">CBS 958.72</strain>
    </source>
</reference>
<protein>
    <recommendedName>
        <fullName evidence="4">Secreted protein</fullName>
    </recommendedName>
</protein>
<organism evidence="2 3">
    <name type="scientific">Lasiosphaeria ovina</name>
    <dbReference type="NCBI Taxonomy" id="92902"/>
    <lineage>
        <taxon>Eukaryota</taxon>
        <taxon>Fungi</taxon>
        <taxon>Dikarya</taxon>
        <taxon>Ascomycota</taxon>
        <taxon>Pezizomycotina</taxon>
        <taxon>Sordariomycetes</taxon>
        <taxon>Sordariomycetidae</taxon>
        <taxon>Sordariales</taxon>
        <taxon>Lasiosphaeriaceae</taxon>
        <taxon>Lasiosphaeria</taxon>
    </lineage>
</organism>
<keyword evidence="1" id="KW-0732">Signal</keyword>
<dbReference type="PROSITE" id="PS51257">
    <property type="entry name" value="PROKAR_LIPOPROTEIN"/>
    <property type="match status" value="1"/>
</dbReference>
<comment type="caution">
    <text evidence="2">The sequence shown here is derived from an EMBL/GenBank/DDBJ whole genome shotgun (WGS) entry which is preliminary data.</text>
</comment>
<feature type="signal peptide" evidence="1">
    <location>
        <begin position="1"/>
        <end position="22"/>
    </location>
</feature>
<gene>
    <name evidence="2" type="ORF">B0T24DRAFT_625637</name>
</gene>
<evidence type="ECO:0008006" key="4">
    <source>
        <dbReference type="Google" id="ProtNLM"/>
    </source>
</evidence>
<dbReference type="AlphaFoldDB" id="A0AAE0KCD3"/>
<evidence type="ECO:0000256" key="1">
    <source>
        <dbReference type="SAM" id="SignalP"/>
    </source>
</evidence>
<evidence type="ECO:0000313" key="2">
    <source>
        <dbReference type="EMBL" id="KAK3374103.1"/>
    </source>
</evidence>
<dbReference type="Proteomes" id="UP001287356">
    <property type="component" value="Unassembled WGS sequence"/>
</dbReference>
<name>A0AAE0KCD3_9PEZI</name>
<accession>A0AAE0KCD3</accession>
<evidence type="ECO:0000313" key="3">
    <source>
        <dbReference type="Proteomes" id="UP001287356"/>
    </source>
</evidence>
<dbReference type="EMBL" id="JAULSN010000004">
    <property type="protein sequence ID" value="KAK3374103.1"/>
    <property type="molecule type" value="Genomic_DNA"/>
</dbReference>
<feature type="chain" id="PRO_5042052197" description="Secreted protein" evidence="1">
    <location>
        <begin position="23"/>
        <end position="97"/>
    </location>
</feature>